<dbReference type="AlphaFoldDB" id="A0AA39TSE0"/>
<organism evidence="1 2">
    <name type="scientific">Armillaria luteobubalina</name>
    <dbReference type="NCBI Taxonomy" id="153913"/>
    <lineage>
        <taxon>Eukaryota</taxon>
        <taxon>Fungi</taxon>
        <taxon>Dikarya</taxon>
        <taxon>Basidiomycota</taxon>
        <taxon>Agaricomycotina</taxon>
        <taxon>Agaricomycetes</taxon>
        <taxon>Agaricomycetidae</taxon>
        <taxon>Agaricales</taxon>
        <taxon>Marasmiineae</taxon>
        <taxon>Physalacriaceae</taxon>
        <taxon>Armillaria</taxon>
    </lineage>
</organism>
<sequence>MQEDILGDTPEAIAKCAVQNEVYQTQKNQIRSKFHNKHHKGAKTAVTNSISSPAMLTKKKKMRYNLKPGEILAALEGIQEELTEAEGMRSPADYLNAIDQAPMLLQHFLQEVAEQTSWWFSVLTGGPLPTDNGNIHM</sequence>
<accession>A0AA39TSE0</accession>
<dbReference type="Proteomes" id="UP001175228">
    <property type="component" value="Unassembled WGS sequence"/>
</dbReference>
<comment type="caution">
    <text evidence="1">The sequence shown here is derived from an EMBL/GenBank/DDBJ whole genome shotgun (WGS) entry which is preliminary data.</text>
</comment>
<keyword evidence="2" id="KW-1185">Reference proteome</keyword>
<evidence type="ECO:0000313" key="1">
    <source>
        <dbReference type="EMBL" id="KAK0499346.1"/>
    </source>
</evidence>
<evidence type="ECO:0000313" key="2">
    <source>
        <dbReference type="Proteomes" id="UP001175228"/>
    </source>
</evidence>
<proteinExistence type="predicted"/>
<dbReference type="EMBL" id="JAUEPU010000009">
    <property type="protein sequence ID" value="KAK0499346.1"/>
    <property type="molecule type" value="Genomic_DNA"/>
</dbReference>
<reference evidence="1" key="1">
    <citation type="submission" date="2023-06" db="EMBL/GenBank/DDBJ databases">
        <authorList>
            <consortium name="Lawrence Berkeley National Laboratory"/>
            <person name="Ahrendt S."/>
            <person name="Sahu N."/>
            <person name="Indic B."/>
            <person name="Wong-Bajracharya J."/>
            <person name="Merenyi Z."/>
            <person name="Ke H.-M."/>
            <person name="Monk M."/>
            <person name="Kocsube S."/>
            <person name="Drula E."/>
            <person name="Lipzen A."/>
            <person name="Balint B."/>
            <person name="Henrissat B."/>
            <person name="Andreopoulos B."/>
            <person name="Martin F.M."/>
            <person name="Harder C.B."/>
            <person name="Rigling D."/>
            <person name="Ford K.L."/>
            <person name="Foster G.D."/>
            <person name="Pangilinan J."/>
            <person name="Papanicolaou A."/>
            <person name="Barry K."/>
            <person name="LaButti K."/>
            <person name="Viragh M."/>
            <person name="Koriabine M."/>
            <person name="Yan M."/>
            <person name="Riley R."/>
            <person name="Champramary S."/>
            <person name="Plett K.L."/>
            <person name="Tsai I.J."/>
            <person name="Slot J."/>
            <person name="Sipos G."/>
            <person name="Plett J."/>
            <person name="Nagy L.G."/>
            <person name="Grigoriev I.V."/>
        </authorList>
    </citation>
    <scope>NUCLEOTIDE SEQUENCE</scope>
    <source>
        <strain evidence="1">HWK02</strain>
    </source>
</reference>
<gene>
    <name evidence="1" type="ORF">EDD18DRAFT_1102712</name>
</gene>
<protein>
    <submittedName>
        <fullName evidence="1">Uncharacterized protein</fullName>
    </submittedName>
</protein>
<name>A0AA39TSE0_9AGAR</name>